<dbReference type="EMBL" id="CMVM020000023">
    <property type="status" value="NOT_ANNOTATED_CDS"/>
    <property type="molecule type" value="Genomic_DNA"/>
</dbReference>
<accession>A0A8R1Y5V5</accession>
<organism evidence="1 2">
    <name type="scientific">Onchocerca volvulus</name>
    <dbReference type="NCBI Taxonomy" id="6282"/>
    <lineage>
        <taxon>Eukaryota</taxon>
        <taxon>Metazoa</taxon>
        <taxon>Ecdysozoa</taxon>
        <taxon>Nematoda</taxon>
        <taxon>Chromadorea</taxon>
        <taxon>Rhabditida</taxon>
        <taxon>Spirurina</taxon>
        <taxon>Spiruromorpha</taxon>
        <taxon>Filarioidea</taxon>
        <taxon>Onchocercidae</taxon>
        <taxon>Onchocerca</taxon>
    </lineage>
</organism>
<proteinExistence type="predicted"/>
<dbReference type="AlphaFoldDB" id="A0A8R1Y5V5"/>
<protein>
    <submittedName>
        <fullName evidence="1">Uncharacterized protein</fullName>
    </submittedName>
</protein>
<evidence type="ECO:0000313" key="2">
    <source>
        <dbReference type="Proteomes" id="UP000024404"/>
    </source>
</evidence>
<reference evidence="2" key="1">
    <citation type="submission" date="2013-10" db="EMBL/GenBank/DDBJ databases">
        <title>Genome sequencing of Onchocerca volvulus.</title>
        <authorList>
            <person name="Cotton J."/>
            <person name="Tsai J."/>
            <person name="Stanley E."/>
            <person name="Tracey A."/>
            <person name="Holroyd N."/>
            <person name="Lustigman S."/>
            <person name="Berriman M."/>
        </authorList>
    </citation>
    <scope>NUCLEOTIDE SEQUENCE</scope>
</reference>
<dbReference type="EnsemblMetazoa" id="OVOC884.1">
    <property type="protein sequence ID" value="OVOC884.1"/>
    <property type="gene ID" value="WBGene00237693"/>
</dbReference>
<sequence>MYLFHTGVHRDLRNQADPFQATLTSQFANALRGRSASQLFGNALTLMSTEFSLRSPDFCAVSPILSQSL</sequence>
<evidence type="ECO:0000313" key="1">
    <source>
        <dbReference type="EnsemblMetazoa" id="OVOC884.1"/>
    </source>
</evidence>
<name>A0A8R1Y5V5_ONCVO</name>
<reference evidence="1" key="2">
    <citation type="submission" date="2022-06" db="UniProtKB">
        <authorList>
            <consortium name="EnsemblMetazoa"/>
        </authorList>
    </citation>
    <scope>IDENTIFICATION</scope>
</reference>
<keyword evidence="2" id="KW-1185">Reference proteome</keyword>
<dbReference type="Proteomes" id="UP000024404">
    <property type="component" value="Unassembled WGS sequence"/>
</dbReference>